<keyword evidence="2 4" id="KW-0238">DNA-binding</keyword>
<dbReference type="OrthoDB" id="118249at2"/>
<dbReference type="PANTHER" id="PTHR30055">
    <property type="entry name" value="HTH-TYPE TRANSCRIPTIONAL REGULATOR RUTR"/>
    <property type="match status" value="1"/>
</dbReference>
<organism evidence="7 8">
    <name type="scientific">Acidipila rosea</name>
    <dbReference type="NCBI Taxonomy" id="768535"/>
    <lineage>
        <taxon>Bacteria</taxon>
        <taxon>Pseudomonadati</taxon>
        <taxon>Acidobacteriota</taxon>
        <taxon>Terriglobia</taxon>
        <taxon>Terriglobales</taxon>
        <taxon>Acidobacteriaceae</taxon>
        <taxon>Acidipila</taxon>
    </lineage>
</organism>
<evidence type="ECO:0000256" key="4">
    <source>
        <dbReference type="PROSITE-ProRule" id="PRU00335"/>
    </source>
</evidence>
<evidence type="ECO:0000259" key="6">
    <source>
        <dbReference type="PROSITE" id="PS50977"/>
    </source>
</evidence>
<dbReference type="AlphaFoldDB" id="A0A4R1LEN9"/>
<dbReference type="EMBL" id="SMGK01000001">
    <property type="protein sequence ID" value="TCK75303.1"/>
    <property type="molecule type" value="Genomic_DNA"/>
</dbReference>
<keyword evidence="8" id="KW-1185">Reference proteome</keyword>
<gene>
    <name evidence="7" type="ORF">C7378_0286</name>
</gene>
<dbReference type="PRINTS" id="PR00455">
    <property type="entry name" value="HTHTETR"/>
</dbReference>
<feature type="compositionally biased region" description="Basic residues" evidence="5">
    <location>
        <begin position="230"/>
        <end position="242"/>
    </location>
</feature>
<keyword evidence="1" id="KW-0805">Transcription regulation</keyword>
<feature type="DNA-binding region" description="H-T-H motif" evidence="4">
    <location>
        <begin position="41"/>
        <end position="60"/>
    </location>
</feature>
<dbReference type="SUPFAM" id="SSF46689">
    <property type="entry name" value="Homeodomain-like"/>
    <property type="match status" value="1"/>
</dbReference>
<dbReference type="GO" id="GO:0000976">
    <property type="term" value="F:transcription cis-regulatory region binding"/>
    <property type="evidence" value="ECO:0007669"/>
    <property type="project" value="TreeGrafter"/>
</dbReference>
<dbReference type="SUPFAM" id="SSF48498">
    <property type="entry name" value="Tetracyclin repressor-like, C-terminal domain"/>
    <property type="match status" value="1"/>
</dbReference>
<dbReference type="Gene3D" id="1.10.10.60">
    <property type="entry name" value="Homeodomain-like"/>
    <property type="match status" value="1"/>
</dbReference>
<dbReference type="RefSeq" id="WP_131990958.1">
    <property type="nucleotide sequence ID" value="NZ_SMGK01000001.1"/>
</dbReference>
<dbReference type="Proteomes" id="UP000295210">
    <property type="component" value="Unassembled WGS sequence"/>
</dbReference>
<evidence type="ECO:0000256" key="1">
    <source>
        <dbReference type="ARBA" id="ARBA00023015"/>
    </source>
</evidence>
<feature type="region of interest" description="Disordered" evidence="5">
    <location>
        <begin position="220"/>
        <end position="242"/>
    </location>
</feature>
<sequence>MATKAKVKVGNPYHQHRERQRRRILDAAKEIFDERGIDRTTMAEIMAATGLRASTLYEYFSKKDDIVWAIFSDMIEEDSARAKIAVEGATTGLAKIMALLEHMADQLSNDSAKIRFMAQFDAMYARDWPVERLLTLEGQLNDIGFEGFKKLIREGIDDGSLRRGLDPDLTLHAVINAVIGAQRRLASLGTKVELEYGQSIDSLFKEMIRIVEFGLRAPAPSNKNGPAPRVKARKGSKGKRTL</sequence>
<evidence type="ECO:0000256" key="2">
    <source>
        <dbReference type="ARBA" id="ARBA00023125"/>
    </source>
</evidence>
<comment type="caution">
    <text evidence="7">The sequence shown here is derived from an EMBL/GenBank/DDBJ whole genome shotgun (WGS) entry which is preliminary data.</text>
</comment>
<proteinExistence type="predicted"/>
<evidence type="ECO:0000313" key="8">
    <source>
        <dbReference type="Proteomes" id="UP000295210"/>
    </source>
</evidence>
<dbReference type="Gene3D" id="1.10.357.10">
    <property type="entry name" value="Tetracycline Repressor, domain 2"/>
    <property type="match status" value="1"/>
</dbReference>
<dbReference type="InterPro" id="IPR050109">
    <property type="entry name" value="HTH-type_TetR-like_transc_reg"/>
</dbReference>
<dbReference type="GO" id="GO:0003700">
    <property type="term" value="F:DNA-binding transcription factor activity"/>
    <property type="evidence" value="ECO:0007669"/>
    <property type="project" value="TreeGrafter"/>
</dbReference>
<dbReference type="InterPro" id="IPR036271">
    <property type="entry name" value="Tet_transcr_reg_TetR-rel_C_sf"/>
</dbReference>
<dbReference type="InterPro" id="IPR009057">
    <property type="entry name" value="Homeodomain-like_sf"/>
</dbReference>
<evidence type="ECO:0000256" key="3">
    <source>
        <dbReference type="ARBA" id="ARBA00023163"/>
    </source>
</evidence>
<dbReference type="InterPro" id="IPR001647">
    <property type="entry name" value="HTH_TetR"/>
</dbReference>
<dbReference type="PANTHER" id="PTHR30055:SF234">
    <property type="entry name" value="HTH-TYPE TRANSCRIPTIONAL REGULATOR BETI"/>
    <property type="match status" value="1"/>
</dbReference>
<keyword evidence="3" id="KW-0804">Transcription</keyword>
<dbReference type="Pfam" id="PF00440">
    <property type="entry name" value="TetR_N"/>
    <property type="match status" value="1"/>
</dbReference>
<reference evidence="7 8" key="1">
    <citation type="submission" date="2019-03" db="EMBL/GenBank/DDBJ databases">
        <title>Genomic Encyclopedia of Type Strains, Phase IV (KMG-IV): sequencing the most valuable type-strain genomes for metagenomic binning, comparative biology and taxonomic classification.</title>
        <authorList>
            <person name="Goeker M."/>
        </authorList>
    </citation>
    <scope>NUCLEOTIDE SEQUENCE [LARGE SCALE GENOMIC DNA]</scope>
    <source>
        <strain evidence="7 8">DSM 103428</strain>
    </source>
</reference>
<protein>
    <submittedName>
        <fullName evidence="7">TetR family transcriptional regulator</fullName>
    </submittedName>
</protein>
<name>A0A4R1LEN9_9BACT</name>
<accession>A0A4R1LEN9</accession>
<feature type="domain" description="HTH tetR-type" evidence="6">
    <location>
        <begin position="18"/>
        <end position="78"/>
    </location>
</feature>
<evidence type="ECO:0000313" key="7">
    <source>
        <dbReference type="EMBL" id="TCK75303.1"/>
    </source>
</evidence>
<dbReference type="PROSITE" id="PS50977">
    <property type="entry name" value="HTH_TETR_2"/>
    <property type="match status" value="1"/>
</dbReference>
<evidence type="ECO:0000256" key="5">
    <source>
        <dbReference type="SAM" id="MobiDB-lite"/>
    </source>
</evidence>